<feature type="domain" description="tRNA pseudouridylate synthase B C-terminal" evidence="7">
    <location>
        <begin position="181"/>
        <end position="236"/>
    </location>
</feature>
<evidence type="ECO:0000256" key="3">
    <source>
        <dbReference type="ARBA" id="ARBA00022694"/>
    </source>
</evidence>
<dbReference type="FunFam" id="3.30.2350.10:FF:000011">
    <property type="entry name" value="tRNA pseudouridine synthase B"/>
    <property type="match status" value="1"/>
</dbReference>
<dbReference type="RefSeq" id="WP_154547132.1">
    <property type="nucleotide sequence ID" value="NZ_VUMX01000003.1"/>
</dbReference>
<dbReference type="InterPro" id="IPR020103">
    <property type="entry name" value="PsdUridine_synth_cat_dom_sf"/>
</dbReference>
<proteinExistence type="inferred from homology"/>
<evidence type="ECO:0000313" key="8">
    <source>
        <dbReference type="EMBL" id="MST86398.1"/>
    </source>
</evidence>
<sequence>MYNGIIVIDKDAGMTSGDVVYKLRKILHTRKIGHAGTLDPSVTGVLPIAVGQATKLIELMHERPKAYEGEGMFGEATDSYDLDGTVTKTARLARPFTSAEIQAGMKQLTGDISQLPPIYSAVKVNGKRLYEYARAGIPVERPARAVHVASYELVGKPKWDEAQARESFAFKVACSKGTYVRSLVNDLGEKMGVPAVMTRLRRTASSGFDLQQAVTLDELEKHLEQIDQYLQPIDAFFKDYQTVDLDEQSWKQVQNGAWIKLKADADKVALRYNNRVKAIYRAKGGATYCPDLMLLSNE</sequence>
<evidence type="ECO:0000259" key="6">
    <source>
        <dbReference type="Pfam" id="PF01509"/>
    </source>
</evidence>
<keyword evidence="3 5" id="KW-0819">tRNA processing</keyword>
<dbReference type="InterPro" id="IPR014780">
    <property type="entry name" value="tRNA_psdUridine_synth_TruB"/>
</dbReference>
<dbReference type="Pfam" id="PF01509">
    <property type="entry name" value="TruB_N"/>
    <property type="match status" value="1"/>
</dbReference>
<evidence type="ECO:0000256" key="5">
    <source>
        <dbReference type="HAMAP-Rule" id="MF_01080"/>
    </source>
</evidence>
<accession>A0A6A8M9M5</accession>
<reference evidence="8 9" key="1">
    <citation type="submission" date="2019-08" db="EMBL/GenBank/DDBJ databases">
        <title>In-depth cultivation of the pig gut microbiome towards novel bacterial diversity and tailored functional studies.</title>
        <authorList>
            <person name="Wylensek D."/>
            <person name="Hitch T.C.A."/>
            <person name="Clavel T."/>
        </authorList>
    </citation>
    <scope>NUCLEOTIDE SEQUENCE [LARGE SCALE GENOMIC DNA]</scope>
    <source>
        <strain evidence="8 9">Bifido-178-WT-2B</strain>
    </source>
</reference>
<organism evidence="8 9">
    <name type="scientific">Lactobacillus porci</name>
    <dbReference type="NCBI Taxonomy" id="2012477"/>
    <lineage>
        <taxon>Bacteria</taxon>
        <taxon>Bacillati</taxon>
        <taxon>Bacillota</taxon>
        <taxon>Bacilli</taxon>
        <taxon>Lactobacillales</taxon>
        <taxon>Lactobacillaceae</taxon>
        <taxon>Lactobacillus</taxon>
    </lineage>
</organism>
<keyword evidence="4 5" id="KW-0413">Isomerase</keyword>
<protein>
    <recommendedName>
        <fullName evidence="5">tRNA pseudouridine synthase B</fullName>
        <ecNumber evidence="5">5.4.99.25</ecNumber>
    </recommendedName>
    <alternativeName>
        <fullName evidence="5">tRNA pseudouridine(55) synthase</fullName>
        <shortName evidence="5">Psi55 synthase</shortName>
    </alternativeName>
    <alternativeName>
        <fullName evidence="5">tRNA pseudouridylate synthase</fullName>
    </alternativeName>
    <alternativeName>
        <fullName evidence="5">tRNA-uridine isomerase</fullName>
    </alternativeName>
</protein>
<evidence type="ECO:0000259" key="7">
    <source>
        <dbReference type="Pfam" id="PF16198"/>
    </source>
</evidence>
<dbReference type="InterPro" id="IPR002501">
    <property type="entry name" value="PsdUridine_synth_N"/>
</dbReference>
<dbReference type="HAMAP" id="MF_01080">
    <property type="entry name" value="TruB_bact"/>
    <property type="match status" value="1"/>
</dbReference>
<dbReference type="Proteomes" id="UP000438120">
    <property type="component" value="Unassembled WGS sequence"/>
</dbReference>
<dbReference type="EMBL" id="VUMX01000003">
    <property type="protein sequence ID" value="MST86398.1"/>
    <property type="molecule type" value="Genomic_DNA"/>
</dbReference>
<dbReference type="SUPFAM" id="SSF55120">
    <property type="entry name" value="Pseudouridine synthase"/>
    <property type="match status" value="1"/>
</dbReference>
<keyword evidence="9" id="KW-1185">Reference proteome</keyword>
<dbReference type="CDD" id="cd02573">
    <property type="entry name" value="PseudoU_synth_EcTruB"/>
    <property type="match status" value="1"/>
</dbReference>
<name>A0A6A8M9M5_9LACO</name>
<dbReference type="PANTHER" id="PTHR13767">
    <property type="entry name" value="TRNA-PSEUDOURIDINE SYNTHASE"/>
    <property type="match status" value="1"/>
</dbReference>
<dbReference type="AlphaFoldDB" id="A0A6A8M9M5"/>
<dbReference type="GO" id="GO:0003723">
    <property type="term" value="F:RNA binding"/>
    <property type="evidence" value="ECO:0007669"/>
    <property type="project" value="InterPro"/>
</dbReference>
<comment type="catalytic activity">
    <reaction evidence="1 5">
        <text>uridine(55) in tRNA = pseudouridine(55) in tRNA</text>
        <dbReference type="Rhea" id="RHEA:42532"/>
        <dbReference type="Rhea" id="RHEA-COMP:10101"/>
        <dbReference type="Rhea" id="RHEA-COMP:10102"/>
        <dbReference type="ChEBI" id="CHEBI:65314"/>
        <dbReference type="ChEBI" id="CHEBI:65315"/>
        <dbReference type="EC" id="5.4.99.25"/>
    </reaction>
</comment>
<feature type="active site" description="Nucleophile" evidence="5">
    <location>
        <position position="39"/>
    </location>
</feature>
<comment type="similarity">
    <text evidence="2 5">Belongs to the pseudouridine synthase TruB family. Type 1 subfamily.</text>
</comment>
<dbReference type="Pfam" id="PF16198">
    <property type="entry name" value="TruB_C_2"/>
    <property type="match status" value="1"/>
</dbReference>
<evidence type="ECO:0000256" key="2">
    <source>
        <dbReference type="ARBA" id="ARBA00005642"/>
    </source>
</evidence>
<dbReference type="NCBIfam" id="TIGR00431">
    <property type="entry name" value="TruB"/>
    <property type="match status" value="1"/>
</dbReference>
<gene>
    <name evidence="5 8" type="primary">truB</name>
    <name evidence="8" type="ORF">FYJ62_01720</name>
</gene>
<evidence type="ECO:0000256" key="4">
    <source>
        <dbReference type="ARBA" id="ARBA00023235"/>
    </source>
</evidence>
<dbReference type="PANTHER" id="PTHR13767:SF2">
    <property type="entry name" value="PSEUDOURIDYLATE SYNTHASE TRUB1"/>
    <property type="match status" value="1"/>
</dbReference>
<evidence type="ECO:0000313" key="9">
    <source>
        <dbReference type="Proteomes" id="UP000438120"/>
    </source>
</evidence>
<dbReference type="InterPro" id="IPR032819">
    <property type="entry name" value="TruB_C"/>
</dbReference>
<dbReference type="OrthoDB" id="9802309at2"/>
<evidence type="ECO:0000256" key="1">
    <source>
        <dbReference type="ARBA" id="ARBA00000385"/>
    </source>
</evidence>
<feature type="domain" description="Pseudouridine synthase II N-terminal" evidence="6">
    <location>
        <begin position="24"/>
        <end position="180"/>
    </location>
</feature>
<dbReference type="GO" id="GO:0031119">
    <property type="term" value="P:tRNA pseudouridine synthesis"/>
    <property type="evidence" value="ECO:0007669"/>
    <property type="project" value="UniProtKB-UniRule"/>
</dbReference>
<comment type="caution">
    <text evidence="8">The sequence shown here is derived from an EMBL/GenBank/DDBJ whole genome shotgun (WGS) entry which is preliminary data.</text>
</comment>
<dbReference type="GO" id="GO:0160148">
    <property type="term" value="F:tRNA pseudouridine(55) synthase activity"/>
    <property type="evidence" value="ECO:0007669"/>
    <property type="project" value="UniProtKB-EC"/>
</dbReference>
<dbReference type="Gene3D" id="3.30.2350.10">
    <property type="entry name" value="Pseudouridine synthase"/>
    <property type="match status" value="1"/>
</dbReference>
<dbReference type="EC" id="5.4.99.25" evidence="5"/>
<dbReference type="GO" id="GO:1990481">
    <property type="term" value="P:mRNA pseudouridine synthesis"/>
    <property type="evidence" value="ECO:0007669"/>
    <property type="project" value="TreeGrafter"/>
</dbReference>
<comment type="function">
    <text evidence="5">Responsible for synthesis of pseudouridine from uracil-55 in the psi GC loop of transfer RNAs.</text>
</comment>